<evidence type="ECO:0000256" key="1">
    <source>
        <dbReference type="SAM" id="MobiDB-lite"/>
    </source>
</evidence>
<dbReference type="GeneID" id="4559698"/>
<dbReference type="RefSeq" id="XP_001241574.1">
    <property type="nucleotide sequence ID" value="XM_001241573.1"/>
</dbReference>
<dbReference type="Proteomes" id="UP000001261">
    <property type="component" value="Unassembled WGS sequence"/>
</dbReference>
<feature type="region of interest" description="Disordered" evidence="1">
    <location>
        <begin position="1"/>
        <end position="22"/>
    </location>
</feature>
<reference evidence="3" key="2">
    <citation type="journal article" date="2010" name="Genome Res.">
        <title>Population genomic sequencing of Coccidioides fungi reveals recent hybridization and transposon control.</title>
        <authorList>
            <person name="Neafsey D.E."/>
            <person name="Barker B.M."/>
            <person name="Sharpton T.J."/>
            <person name="Stajich J.E."/>
            <person name="Park D.J."/>
            <person name="Whiston E."/>
            <person name="Hung C.-Y."/>
            <person name="McMahan C."/>
            <person name="White J."/>
            <person name="Sykes S."/>
            <person name="Heiman D."/>
            <person name="Young S."/>
            <person name="Zeng Q."/>
            <person name="Abouelleil A."/>
            <person name="Aftuck L."/>
            <person name="Bessette D."/>
            <person name="Brown A."/>
            <person name="FitzGerald M."/>
            <person name="Lui A."/>
            <person name="Macdonald J.P."/>
            <person name="Priest M."/>
            <person name="Orbach M.J."/>
            <person name="Galgiani J.N."/>
            <person name="Kirkland T.N."/>
            <person name="Cole G.T."/>
            <person name="Birren B.W."/>
            <person name="Henn M.R."/>
            <person name="Taylor J.W."/>
            <person name="Rounsley S.D."/>
        </authorList>
    </citation>
    <scope>GENOME REANNOTATION</scope>
    <source>
        <strain evidence="3">RS</strain>
    </source>
</reference>
<dbReference type="KEGG" id="cim:CIMG_08737"/>
<gene>
    <name evidence="2" type="ORF">CIMG_08737</name>
</gene>
<dbReference type="AlphaFoldDB" id="J3K636"/>
<dbReference type="EMBL" id="GG704913">
    <property type="protein sequence ID" value="EAS29991.3"/>
    <property type="molecule type" value="Genomic_DNA"/>
</dbReference>
<dbReference type="VEuPathDB" id="FungiDB:CIMG_08737"/>
<organism evidence="2 3">
    <name type="scientific">Coccidioides immitis (strain RS)</name>
    <name type="common">Valley fever fungus</name>
    <dbReference type="NCBI Taxonomy" id="246410"/>
    <lineage>
        <taxon>Eukaryota</taxon>
        <taxon>Fungi</taxon>
        <taxon>Dikarya</taxon>
        <taxon>Ascomycota</taxon>
        <taxon>Pezizomycotina</taxon>
        <taxon>Eurotiomycetes</taxon>
        <taxon>Eurotiomycetidae</taxon>
        <taxon>Onygenales</taxon>
        <taxon>Onygenaceae</taxon>
        <taxon>Coccidioides</taxon>
    </lineage>
</organism>
<sequence length="185" mass="20566">MFEVRPQQDQDDDAHQKVNGNQEVVRARANPRQHNYEHHCYCRGCHGAVAQSPVVPGKPSVPRSSNRVKGRLHDCHQSHCLMYQPAQGYKMNDSNRARSVAGVSETLNTQGVASQCNCEVQSMQENSHRREGAKGAQTANEVRLGPPVQAKTDQMFIENLGETIIKAPVKEHCCNQPGCNIRVDL</sequence>
<accession>J3K636</accession>
<name>J3K636_COCIM</name>
<keyword evidence="3" id="KW-1185">Reference proteome</keyword>
<dbReference type="InParanoid" id="J3K636"/>
<proteinExistence type="predicted"/>
<evidence type="ECO:0000313" key="3">
    <source>
        <dbReference type="Proteomes" id="UP000001261"/>
    </source>
</evidence>
<evidence type="ECO:0000313" key="2">
    <source>
        <dbReference type="EMBL" id="EAS29991.3"/>
    </source>
</evidence>
<protein>
    <submittedName>
        <fullName evidence="2">Uncharacterized protein</fullName>
    </submittedName>
</protein>
<reference evidence="3" key="1">
    <citation type="journal article" date="2009" name="Genome Res.">
        <title>Comparative genomic analyses of the human fungal pathogens Coccidioides and their relatives.</title>
        <authorList>
            <person name="Sharpton T.J."/>
            <person name="Stajich J.E."/>
            <person name="Rounsley S.D."/>
            <person name="Gardner M.J."/>
            <person name="Wortman J.R."/>
            <person name="Jordar V.S."/>
            <person name="Maiti R."/>
            <person name="Kodira C.D."/>
            <person name="Neafsey D.E."/>
            <person name="Zeng Q."/>
            <person name="Hung C.-Y."/>
            <person name="McMahan C."/>
            <person name="Muszewska A."/>
            <person name="Grynberg M."/>
            <person name="Mandel M.A."/>
            <person name="Kellner E.M."/>
            <person name="Barker B.M."/>
            <person name="Galgiani J.N."/>
            <person name="Orbach M.J."/>
            <person name="Kirkland T.N."/>
            <person name="Cole G.T."/>
            <person name="Henn M.R."/>
            <person name="Birren B.W."/>
            <person name="Taylor J.W."/>
        </authorList>
    </citation>
    <scope>NUCLEOTIDE SEQUENCE [LARGE SCALE GENOMIC DNA]</scope>
    <source>
        <strain evidence="3">RS</strain>
    </source>
</reference>